<dbReference type="AlphaFoldDB" id="A0A6C0LFS8"/>
<organism evidence="1">
    <name type="scientific">viral metagenome</name>
    <dbReference type="NCBI Taxonomy" id="1070528"/>
    <lineage>
        <taxon>unclassified sequences</taxon>
        <taxon>metagenomes</taxon>
        <taxon>organismal metagenomes</taxon>
    </lineage>
</organism>
<name>A0A6C0LFS8_9ZZZZ</name>
<evidence type="ECO:0000313" key="1">
    <source>
        <dbReference type="EMBL" id="QHU29789.1"/>
    </source>
</evidence>
<reference evidence="1" key="1">
    <citation type="journal article" date="2020" name="Nature">
        <title>Giant virus diversity and host interactions through global metagenomics.</title>
        <authorList>
            <person name="Schulz F."/>
            <person name="Roux S."/>
            <person name="Paez-Espino D."/>
            <person name="Jungbluth S."/>
            <person name="Walsh D.A."/>
            <person name="Denef V.J."/>
            <person name="McMahon K.D."/>
            <person name="Konstantinidis K.T."/>
            <person name="Eloe-Fadrosh E.A."/>
            <person name="Kyrpides N.C."/>
            <person name="Woyke T."/>
        </authorList>
    </citation>
    <scope>NUCLEOTIDE SEQUENCE</scope>
    <source>
        <strain evidence="1">GVMAG-M-3300027810-10</strain>
    </source>
</reference>
<accession>A0A6C0LFS8</accession>
<proteinExistence type="predicted"/>
<sequence>MISSIHDGRYFSTKGIVDISNGYDVQYLYSYILNKYIRLSKLGLNEN</sequence>
<dbReference type="EMBL" id="MN740497">
    <property type="protein sequence ID" value="QHU29789.1"/>
    <property type="molecule type" value="Genomic_DNA"/>
</dbReference>
<protein>
    <submittedName>
        <fullName evidence="1">Uncharacterized protein</fullName>
    </submittedName>
</protein>